<protein>
    <recommendedName>
        <fullName evidence="1">CRAL-TRIO domain-containing protein</fullName>
    </recommendedName>
</protein>
<dbReference type="EnsemblMetazoa" id="SCAU000763-RA">
    <property type="protein sequence ID" value="SCAU000763-PA"/>
    <property type="gene ID" value="SCAU000763"/>
</dbReference>
<evidence type="ECO:0000259" key="1">
    <source>
        <dbReference type="PROSITE" id="PS50191"/>
    </source>
</evidence>
<reference evidence="2" key="1">
    <citation type="submission" date="2020-05" db="UniProtKB">
        <authorList>
            <consortium name="EnsemblMetazoa"/>
        </authorList>
    </citation>
    <scope>IDENTIFICATION</scope>
    <source>
        <strain evidence="2">USDA</strain>
    </source>
</reference>
<dbReference type="InterPro" id="IPR036273">
    <property type="entry name" value="CRAL/TRIO_N_dom_sf"/>
</dbReference>
<dbReference type="Gene3D" id="3.40.525.10">
    <property type="entry name" value="CRAL-TRIO lipid binding domain"/>
    <property type="match status" value="1"/>
</dbReference>
<dbReference type="InterPro" id="IPR036865">
    <property type="entry name" value="CRAL-TRIO_dom_sf"/>
</dbReference>
<dbReference type="PROSITE" id="PS50191">
    <property type="entry name" value="CRAL_TRIO"/>
    <property type="match status" value="1"/>
</dbReference>
<feature type="domain" description="CRAL-TRIO" evidence="1">
    <location>
        <begin position="131"/>
        <end position="246"/>
    </location>
</feature>
<keyword evidence="3" id="KW-1185">Reference proteome</keyword>
<name>A0A1I8NP19_STOCA</name>
<dbReference type="PANTHER" id="PTHR10174:SF222">
    <property type="entry name" value="GH10083P-RELATED"/>
    <property type="match status" value="1"/>
</dbReference>
<dbReference type="CDD" id="cd00170">
    <property type="entry name" value="SEC14"/>
    <property type="match status" value="1"/>
</dbReference>
<organism evidence="2 3">
    <name type="scientific">Stomoxys calcitrans</name>
    <name type="common">Stable fly</name>
    <name type="synonym">Conops calcitrans</name>
    <dbReference type="NCBI Taxonomy" id="35570"/>
    <lineage>
        <taxon>Eukaryota</taxon>
        <taxon>Metazoa</taxon>
        <taxon>Ecdysozoa</taxon>
        <taxon>Arthropoda</taxon>
        <taxon>Hexapoda</taxon>
        <taxon>Insecta</taxon>
        <taxon>Pterygota</taxon>
        <taxon>Neoptera</taxon>
        <taxon>Endopterygota</taxon>
        <taxon>Diptera</taxon>
        <taxon>Brachycera</taxon>
        <taxon>Muscomorpha</taxon>
        <taxon>Muscoidea</taxon>
        <taxon>Muscidae</taxon>
        <taxon>Stomoxys</taxon>
    </lineage>
</organism>
<dbReference type="Pfam" id="PF00650">
    <property type="entry name" value="CRAL_TRIO"/>
    <property type="match status" value="1"/>
</dbReference>
<dbReference type="PANTHER" id="PTHR10174">
    <property type="entry name" value="ALPHA-TOCOPHEROL TRANSFER PROTEIN-RELATED"/>
    <property type="match status" value="1"/>
</dbReference>
<dbReference type="GO" id="GO:1902936">
    <property type="term" value="F:phosphatidylinositol bisphosphate binding"/>
    <property type="evidence" value="ECO:0007669"/>
    <property type="project" value="TreeGrafter"/>
</dbReference>
<dbReference type="InterPro" id="IPR001251">
    <property type="entry name" value="CRAL-TRIO_dom"/>
</dbReference>
<evidence type="ECO:0000313" key="3">
    <source>
        <dbReference type="Proteomes" id="UP000095300"/>
    </source>
</evidence>
<dbReference type="OrthoDB" id="1434354at2759"/>
<dbReference type="GO" id="GO:0016020">
    <property type="term" value="C:membrane"/>
    <property type="evidence" value="ECO:0007669"/>
    <property type="project" value="TreeGrafter"/>
</dbReference>
<evidence type="ECO:0000313" key="2">
    <source>
        <dbReference type="EnsemblMetazoa" id="SCAU000763-PA"/>
    </source>
</evidence>
<proteinExistence type="predicted"/>
<dbReference type="SUPFAM" id="SSF52087">
    <property type="entry name" value="CRAL/TRIO domain"/>
    <property type="match status" value="1"/>
</dbReference>
<dbReference type="VEuPathDB" id="VectorBase:SCAU000763"/>
<dbReference type="KEGG" id="scac:106091358"/>
<dbReference type="SMART" id="SM00516">
    <property type="entry name" value="SEC14"/>
    <property type="match status" value="1"/>
</dbReference>
<dbReference type="Proteomes" id="UP000095300">
    <property type="component" value="Unassembled WGS sequence"/>
</dbReference>
<gene>
    <name evidence="2" type="primary">106091358</name>
</gene>
<accession>A0A1I8NP19</accession>
<sequence length="271" mass="31722">MYIYGDVEEEKAVDALQQWFEDNKKLPKKIDRTMLWRLYQRASKDIEKTKKLIEVNYTLRLKNPQIFANRDPTDNDTNNTHEIAHIIPLRELTPSNAHVTVLHFYNPEPQLVHFTEDIKTFTMVNDCRFCLPDVIVEDEKAKISDGAMLVIDMEGVSLKFIMRFTFFTMNTLFKYLYLAYPDAMKAVHLINCPPFINKILALVKPFMSKELFAMITCHIDGLDSLYEHIPRDMLPNEYGGKAGKLADLAEENKKLLLEKRDFLTDMSYWKL</sequence>
<dbReference type="Gene3D" id="1.20.5.1200">
    <property type="entry name" value="Alpha-tocopherol transfer"/>
    <property type="match status" value="1"/>
</dbReference>
<dbReference type="AlphaFoldDB" id="A0A1I8NP19"/>
<dbReference type="SUPFAM" id="SSF46938">
    <property type="entry name" value="CRAL/TRIO N-terminal domain"/>
    <property type="match status" value="1"/>
</dbReference>